<accession>A0A9P5G898</accession>
<dbReference type="SMART" id="SM00116">
    <property type="entry name" value="CBS"/>
    <property type="match status" value="4"/>
</dbReference>
<comment type="subcellular location">
    <subcellularLocation>
        <location evidence="1 6">Cytoplasm</location>
    </subcellularLocation>
</comment>
<feature type="region of interest" description="Disordered" evidence="8">
    <location>
        <begin position="1"/>
        <end position="96"/>
    </location>
</feature>
<evidence type="ECO:0000256" key="8">
    <source>
        <dbReference type="SAM" id="MobiDB-lite"/>
    </source>
</evidence>
<dbReference type="InterPro" id="IPR000644">
    <property type="entry name" value="CBS_dom"/>
</dbReference>
<evidence type="ECO:0000256" key="4">
    <source>
        <dbReference type="ARBA" id="ARBA00022737"/>
    </source>
</evidence>
<dbReference type="SUPFAM" id="SSF54631">
    <property type="entry name" value="CBS-domain pair"/>
    <property type="match status" value="2"/>
</dbReference>
<reference evidence="10" key="1">
    <citation type="journal article" date="2020" name="Front. Microbiol.">
        <title>Phenotypic and Genetic Characterization of the Cheese Ripening Yeast Geotrichum candidum.</title>
        <authorList>
            <person name="Perkins V."/>
            <person name="Vignola S."/>
            <person name="Lessard M.H."/>
            <person name="Plante P.L."/>
            <person name="Corbeil J."/>
            <person name="Dugat-Bony E."/>
            <person name="Frenette M."/>
            <person name="Labrie S."/>
        </authorList>
    </citation>
    <scope>NUCLEOTIDE SEQUENCE</scope>
    <source>
        <strain evidence="10">LMA-70</strain>
    </source>
</reference>
<evidence type="ECO:0000256" key="7">
    <source>
        <dbReference type="PROSITE-ProRule" id="PRU00703"/>
    </source>
</evidence>
<dbReference type="GO" id="GO:0005737">
    <property type="term" value="C:cytoplasm"/>
    <property type="evidence" value="ECO:0007669"/>
    <property type="project" value="UniProtKB-SubCell"/>
</dbReference>
<feature type="compositionally biased region" description="Low complexity" evidence="8">
    <location>
        <begin position="64"/>
        <end position="88"/>
    </location>
</feature>
<dbReference type="InterPro" id="IPR046342">
    <property type="entry name" value="CBS_dom_sf"/>
</dbReference>
<dbReference type="GO" id="GO:0030071">
    <property type="term" value="P:regulation of mitotic metaphase/anaphase transition"/>
    <property type="evidence" value="ECO:0007669"/>
    <property type="project" value="InterPro"/>
</dbReference>
<dbReference type="Pfam" id="PF00571">
    <property type="entry name" value="CBS"/>
    <property type="match status" value="3"/>
</dbReference>
<evidence type="ECO:0000256" key="1">
    <source>
        <dbReference type="ARBA" id="ARBA00004496"/>
    </source>
</evidence>
<dbReference type="Proteomes" id="UP000750522">
    <property type="component" value="Unassembled WGS sequence"/>
</dbReference>
<keyword evidence="5 7" id="KW-0129">CBS domain</keyword>
<comment type="function">
    <text evidence="6">Involved in DNA replication and cell separation.</text>
</comment>
<evidence type="ECO:0000259" key="9">
    <source>
        <dbReference type="PROSITE" id="PS51371"/>
    </source>
</evidence>
<keyword evidence="3 6" id="KW-0963">Cytoplasm</keyword>
<evidence type="ECO:0000256" key="3">
    <source>
        <dbReference type="ARBA" id="ARBA00022490"/>
    </source>
</evidence>
<dbReference type="InterPro" id="IPR050511">
    <property type="entry name" value="AMPK_gamma/SDS23_families"/>
</dbReference>
<keyword evidence="4" id="KW-0677">Repeat</keyword>
<evidence type="ECO:0000256" key="6">
    <source>
        <dbReference type="PIRNR" id="PIRNR018148"/>
    </source>
</evidence>
<feature type="domain" description="CBS" evidence="9">
    <location>
        <begin position="195"/>
        <end position="252"/>
    </location>
</feature>
<evidence type="ECO:0000256" key="5">
    <source>
        <dbReference type="ARBA" id="ARBA00023122"/>
    </source>
</evidence>
<dbReference type="AlphaFoldDB" id="A0A9P5G898"/>
<feature type="compositionally biased region" description="Basic residues" evidence="8">
    <location>
        <begin position="429"/>
        <end position="438"/>
    </location>
</feature>
<dbReference type="PANTHER" id="PTHR13780:SF36">
    <property type="entry name" value="CBS DOMAIN-CONTAINING PROTEIN"/>
    <property type="match status" value="1"/>
</dbReference>
<gene>
    <name evidence="10" type="ORF">DV451_001320</name>
</gene>
<dbReference type="PIRSF" id="PIRSF018148">
    <property type="entry name" value="UCP018148_CBS_YBR214w"/>
    <property type="match status" value="1"/>
</dbReference>
<dbReference type="EMBL" id="QQZK01000020">
    <property type="protein sequence ID" value="KAF5103580.1"/>
    <property type="molecule type" value="Genomic_DNA"/>
</dbReference>
<dbReference type="GO" id="GO:0042149">
    <property type="term" value="P:cellular response to glucose starvation"/>
    <property type="evidence" value="ECO:0007669"/>
    <property type="project" value="UniProtKB-UniRule"/>
</dbReference>
<evidence type="ECO:0000313" key="11">
    <source>
        <dbReference type="Proteomes" id="UP000750522"/>
    </source>
</evidence>
<dbReference type="PROSITE" id="PS51371">
    <property type="entry name" value="CBS"/>
    <property type="match status" value="2"/>
</dbReference>
<protein>
    <recommendedName>
        <fullName evidence="9">CBS domain-containing protein</fullName>
    </recommendedName>
</protein>
<proteinExistence type="inferred from homology"/>
<evidence type="ECO:0000313" key="10">
    <source>
        <dbReference type="EMBL" id="KAF5103580.1"/>
    </source>
</evidence>
<dbReference type="GO" id="GO:0004865">
    <property type="term" value="F:protein serine/threonine phosphatase inhibitor activity"/>
    <property type="evidence" value="ECO:0007669"/>
    <property type="project" value="TreeGrafter"/>
</dbReference>
<dbReference type="CDD" id="cd02205">
    <property type="entry name" value="CBS_pair_SF"/>
    <property type="match status" value="1"/>
</dbReference>
<feature type="compositionally biased region" description="Basic and acidic residues" evidence="8">
    <location>
        <begin position="448"/>
        <end position="463"/>
    </location>
</feature>
<dbReference type="InterPro" id="IPR016711">
    <property type="entry name" value="Ssd23"/>
</dbReference>
<dbReference type="Gene3D" id="3.10.580.10">
    <property type="entry name" value="CBS-domain"/>
    <property type="match status" value="2"/>
</dbReference>
<comment type="caution">
    <text evidence="10">The sequence shown here is derived from an EMBL/GenBank/DDBJ whole genome shotgun (WGS) entry which is preliminary data.</text>
</comment>
<comment type="similarity">
    <text evidence="2 6">Belongs to the SDS23 family.</text>
</comment>
<feature type="region of interest" description="Disordered" evidence="8">
    <location>
        <begin position="422"/>
        <end position="463"/>
    </location>
</feature>
<sequence length="463" mass="50528">MADNPDCITQSATGKLRANRNSDIAYDNSVPNSPDSKRQLADVLATPPPISQSQGDHIAQRKVSNSSLGASSEEPSSPVSTSRSVSGSHSRDWQTVPMSELVQRENLVFVESSTSVESAFEILEKNHFTSLPIKNDSKDTFVFDTFDYADLITYLLLVLGRIEPADGSNAEVIENVNKARAGQVVPVKFAAQLSAKNPFLTLKSTDTIPRAVEILGSGVHRVAVLDANNSEIVVGILSQRRLLRFIWEQGRVFTSLQPLFHKSLEELGIGSKEVISIQGDKLVIDALQKMHDEKVSSLAVTDSSNNLLGNISVVDARLLTKSSQKSLLHTTCKSFLGVILSKRGLEDGKDSFPVFHVTTKTSLARTIAKLVATKAHRLWIVQSSSEQLSSALSCRSTSAGQLVGVVSITDILYTLAREAGTNKSDLHPHNARRERRRSSSSSIQSRASLDKFRRSISIERPAR</sequence>
<organism evidence="10 11">
    <name type="scientific">Geotrichum candidum</name>
    <name type="common">Oospora lactis</name>
    <name type="synonym">Dipodascus geotrichum</name>
    <dbReference type="NCBI Taxonomy" id="1173061"/>
    <lineage>
        <taxon>Eukaryota</taxon>
        <taxon>Fungi</taxon>
        <taxon>Dikarya</taxon>
        <taxon>Ascomycota</taxon>
        <taxon>Saccharomycotina</taxon>
        <taxon>Dipodascomycetes</taxon>
        <taxon>Dipodascales</taxon>
        <taxon>Dipodascaceae</taxon>
        <taxon>Geotrichum</taxon>
    </lineage>
</organism>
<dbReference type="PANTHER" id="PTHR13780">
    <property type="entry name" value="AMP-ACTIVATED PROTEIN KINASE, GAMMA REGULATORY SUBUNIT"/>
    <property type="match status" value="1"/>
</dbReference>
<evidence type="ECO:0000256" key="2">
    <source>
        <dbReference type="ARBA" id="ARBA00006624"/>
    </source>
</evidence>
<feature type="domain" description="CBS" evidence="9">
    <location>
        <begin position="270"/>
        <end position="326"/>
    </location>
</feature>
<name>A0A9P5G898_GEOCN</name>
<reference evidence="10" key="2">
    <citation type="submission" date="2020-01" db="EMBL/GenBank/DDBJ databases">
        <authorList>
            <person name="Perkins V."/>
            <person name="Lessard M.-H."/>
            <person name="Dugat-Bony E."/>
            <person name="Frenette M."/>
            <person name="Labrie S."/>
        </authorList>
    </citation>
    <scope>NUCLEOTIDE SEQUENCE</scope>
    <source>
        <strain evidence="10">LMA-70</strain>
    </source>
</reference>